<dbReference type="OrthoDB" id="1922241at2759"/>
<evidence type="ECO:0000256" key="2">
    <source>
        <dbReference type="SAM" id="Phobius"/>
    </source>
</evidence>
<evidence type="ECO:0000313" key="3">
    <source>
        <dbReference type="EMBL" id="EPS64747.1"/>
    </source>
</evidence>
<comment type="caution">
    <text evidence="3">The sequence shown here is derived from an EMBL/GenBank/DDBJ whole genome shotgun (WGS) entry which is preliminary data.</text>
</comment>
<evidence type="ECO:0000256" key="1">
    <source>
        <dbReference type="SAM" id="MobiDB-lite"/>
    </source>
</evidence>
<protein>
    <submittedName>
        <fullName evidence="3">Uncharacterized protein</fullName>
    </submittedName>
</protein>
<gene>
    <name evidence="3" type="ORF">M569_10032</name>
</gene>
<keyword evidence="2" id="KW-1133">Transmembrane helix</keyword>
<dbReference type="AlphaFoldDB" id="S8DXQ6"/>
<feature type="compositionally biased region" description="Basic and acidic residues" evidence="1">
    <location>
        <begin position="49"/>
        <end position="65"/>
    </location>
</feature>
<feature type="region of interest" description="Disordered" evidence="1">
    <location>
        <begin position="47"/>
        <end position="66"/>
    </location>
</feature>
<keyword evidence="4" id="KW-1185">Reference proteome</keyword>
<evidence type="ECO:0000313" key="4">
    <source>
        <dbReference type="Proteomes" id="UP000015453"/>
    </source>
</evidence>
<sequence length="134" mass="14582">MLALVAGAAPFRPLDSTPKSSPPPHRNPNPILKIVPPPNRRRLRIRLNSRSDGKNGAESEGEDGKTNLNDIRWIGRLLNPDPDNIAAVGLTGLLTWASVQVLWQLLLVSISILIAALKYTIVAALVIFILITLL</sequence>
<feature type="transmembrane region" description="Helical" evidence="2">
    <location>
        <begin position="85"/>
        <end position="106"/>
    </location>
</feature>
<dbReference type="EMBL" id="AUSU01004632">
    <property type="protein sequence ID" value="EPS64747.1"/>
    <property type="molecule type" value="Genomic_DNA"/>
</dbReference>
<keyword evidence="2" id="KW-0812">Transmembrane</keyword>
<reference evidence="3 4" key="1">
    <citation type="journal article" date="2013" name="BMC Genomics">
        <title>The miniature genome of a carnivorous plant Genlisea aurea contains a low number of genes and short non-coding sequences.</title>
        <authorList>
            <person name="Leushkin E.V."/>
            <person name="Sutormin R.A."/>
            <person name="Nabieva E.R."/>
            <person name="Penin A.A."/>
            <person name="Kondrashov A.S."/>
            <person name="Logacheva M.D."/>
        </authorList>
    </citation>
    <scope>NUCLEOTIDE SEQUENCE [LARGE SCALE GENOMIC DNA]</scope>
</reference>
<keyword evidence="2" id="KW-0472">Membrane</keyword>
<feature type="region of interest" description="Disordered" evidence="1">
    <location>
        <begin position="9"/>
        <end position="36"/>
    </location>
</feature>
<feature type="transmembrane region" description="Helical" evidence="2">
    <location>
        <begin position="112"/>
        <end position="133"/>
    </location>
</feature>
<dbReference type="PANTHER" id="PTHR36789:SF1">
    <property type="entry name" value="TRANSMEMBRANE PROTEIN"/>
    <property type="match status" value="1"/>
</dbReference>
<dbReference type="PANTHER" id="PTHR36789">
    <property type="entry name" value="TRANSMEMBRANE PROTEIN"/>
    <property type="match status" value="1"/>
</dbReference>
<proteinExistence type="predicted"/>
<organism evidence="3 4">
    <name type="scientific">Genlisea aurea</name>
    <dbReference type="NCBI Taxonomy" id="192259"/>
    <lineage>
        <taxon>Eukaryota</taxon>
        <taxon>Viridiplantae</taxon>
        <taxon>Streptophyta</taxon>
        <taxon>Embryophyta</taxon>
        <taxon>Tracheophyta</taxon>
        <taxon>Spermatophyta</taxon>
        <taxon>Magnoliopsida</taxon>
        <taxon>eudicotyledons</taxon>
        <taxon>Gunneridae</taxon>
        <taxon>Pentapetalae</taxon>
        <taxon>asterids</taxon>
        <taxon>lamiids</taxon>
        <taxon>Lamiales</taxon>
        <taxon>Lentibulariaceae</taxon>
        <taxon>Genlisea</taxon>
    </lineage>
</organism>
<name>S8DXQ6_9LAMI</name>
<accession>S8DXQ6</accession>
<dbReference type="Proteomes" id="UP000015453">
    <property type="component" value="Unassembled WGS sequence"/>
</dbReference>